<evidence type="ECO:0000256" key="1">
    <source>
        <dbReference type="SAM" id="SignalP"/>
    </source>
</evidence>
<name>A0AAE3QYB4_9BACT</name>
<dbReference type="RefSeq" id="WP_314509772.1">
    <property type="nucleotide sequence ID" value="NZ_JASJOU010000001.1"/>
</dbReference>
<accession>A0AAE3QYB4</accession>
<sequence>MKKLLFLLIWLPQLLIAQEIKSITSDEWNQLVDYLDQEQWEEASKTSFGYLNRLSKEEQELDQAAMLRYMYLLSQSGMMNDRKLSKDEAFKNVKEFKGKTLILPGHPLETKQGFNVIHPANNRADTLMITQSNHKATNILCFEYVILEKKLTMAEFEMLKGKIGRVKGKLKSIHVHGNFLPRFQLFITKATMEVE</sequence>
<reference evidence="2" key="1">
    <citation type="submission" date="2023-05" db="EMBL/GenBank/DDBJ databases">
        <authorList>
            <person name="Zhang X."/>
        </authorList>
    </citation>
    <scope>NUCLEOTIDE SEQUENCE</scope>
    <source>
        <strain evidence="2">BD1B2-1</strain>
    </source>
</reference>
<evidence type="ECO:0000313" key="2">
    <source>
        <dbReference type="EMBL" id="MDJ1500256.1"/>
    </source>
</evidence>
<evidence type="ECO:0000313" key="3">
    <source>
        <dbReference type="Proteomes" id="UP001232063"/>
    </source>
</evidence>
<dbReference type="AlphaFoldDB" id="A0AAE3QYB4"/>
<keyword evidence="3" id="KW-1185">Reference proteome</keyword>
<protein>
    <submittedName>
        <fullName evidence="2">Uncharacterized protein</fullName>
    </submittedName>
</protein>
<feature type="chain" id="PRO_5041961205" evidence="1">
    <location>
        <begin position="18"/>
        <end position="195"/>
    </location>
</feature>
<comment type="caution">
    <text evidence="2">The sequence shown here is derived from an EMBL/GenBank/DDBJ whole genome shotgun (WGS) entry which is preliminary data.</text>
</comment>
<dbReference type="Proteomes" id="UP001232063">
    <property type="component" value="Unassembled WGS sequence"/>
</dbReference>
<keyword evidence="1" id="KW-0732">Signal</keyword>
<proteinExistence type="predicted"/>
<dbReference type="EMBL" id="JASJOU010000001">
    <property type="protein sequence ID" value="MDJ1500256.1"/>
    <property type="molecule type" value="Genomic_DNA"/>
</dbReference>
<gene>
    <name evidence="2" type="ORF">QNI22_06350</name>
</gene>
<feature type="signal peptide" evidence="1">
    <location>
        <begin position="1"/>
        <end position="17"/>
    </location>
</feature>
<organism evidence="2 3">
    <name type="scientific">Xanthocytophaga agilis</name>
    <dbReference type="NCBI Taxonomy" id="3048010"/>
    <lineage>
        <taxon>Bacteria</taxon>
        <taxon>Pseudomonadati</taxon>
        <taxon>Bacteroidota</taxon>
        <taxon>Cytophagia</taxon>
        <taxon>Cytophagales</taxon>
        <taxon>Rhodocytophagaceae</taxon>
        <taxon>Xanthocytophaga</taxon>
    </lineage>
</organism>